<evidence type="ECO:0000256" key="1">
    <source>
        <dbReference type="SAM" id="Phobius"/>
    </source>
</evidence>
<sequence length="267" mass="31574">MENGSGNIGNKGDINSYSSGRFAHPNLDFGELKERQGGSGRHIFHALSEIQRYHVIEDRSEEIPKEYFTIEQILDYLKIGFKSGMFESFIFTGLLCFLQVIYPSYKYYFLDSPLSKNEELFFDLLSYAPILVSTLFMAYISKYYKGLLTRRAIFALMNGRSFSFLLKGFAIFWLFSWLKEISINNPRAVYSWADWTLWLIQYFKPNVSTEQLYVFYYKYAIPALHDASYELLYSMCIFAILPYLTIFYKGYKERVKRFENKDAYENY</sequence>
<feature type="transmembrane region" description="Helical" evidence="1">
    <location>
        <begin position="88"/>
        <end position="108"/>
    </location>
</feature>
<keyword evidence="1" id="KW-0812">Transmembrane</keyword>
<protein>
    <submittedName>
        <fullName evidence="2">Uncharacterized protein</fullName>
    </submittedName>
</protein>
<feature type="transmembrane region" description="Helical" evidence="1">
    <location>
        <begin position="152"/>
        <end position="175"/>
    </location>
</feature>
<evidence type="ECO:0000313" key="3">
    <source>
        <dbReference type="Proteomes" id="UP000275504"/>
    </source>
</evidence>
<keyword evidence="1" id="KW-1133">Transmembrane helix</keyword>
<keyword evidence="1" id="KW-0472">Membrane</keyword>
<proteinExistence type="predicted"/>
<feature type="transmembrane region" description="Helical" evidence="1">
    <location>
        <begin position="231"/>
        <end position="251"/>
    </location>
</feature>
<dbReference type="EMBL" id="LR134359">
    <property type="protein sequence ID" value="VEG60385.1"/>
    <property type="molecule type" value="Genomic_DNA"/>
</dbReference>
<feature type="transmembrane region" description="Helical" evidence="1">
    <location>
        <begin position="120"/>
        <end position="140"/>
    </location>
</feature>
<accession>A0A3S4SU18</accession>
<gene>
    <name evidence="2" type="ORF">NCTC11951_00234</name>
</gene>
<dbReference type="AlphaFoldDB" id="A0A3S4SU18"/>
<name>A0A3S4SU18_CAMJU</name>
<reference evidence="2 3" key="1">
    <citation type="submission" date="2018-12" db="EMBL/GenBank/DDBJ databases">
        <authorList>
            <consortium name="Pathogen Informatics"/>
        </authorList>
    </citation>
    <scope>NUCLEOTIDE SEQUENCE [LARGE SCALE GENOMIC DNA]</scope>
    <source>
        <strain evidence="2 3">NCTC11951</strain>
    </source>
</reference>
<organism evidence="2 3">
    <name type="scientific">Campylobacter jejuni subsp. doylei</name>
    <dbReference type="NCBI Taxonomy" id="32021"/>
    <lineage>
        <taxon>Bacteria</taxon>
        <taxon>Pseudomonadati</taxon>
        <taxon>Campylobacterota</taxon>
        <taxon>Epsilonproteobacteria</taxon>
        <taxon>Campylobacterales</taxon>
        <taxon>Campylobacteraceae</taxon>
        <taxon>Campylobacter</taxon>
    </lineage>
</organism>
<evidence type="ECO:0000313" key="2">
    <source>
        <dbReference type="EMBL" id="VEG60385.1"/>
    </source>
</evidence>
<dbReference type="Proteomes" id="UP000275504">
    <property type="component" value="Chromosome"/>
</dbReference>